<evidence type="ECO:0000313" key="2">
    <source>
        <dbReference type="EMBL" id="MEK9502159.1"/>
    </source>
</evidence>
<dbReference type="InterPro" id="IPR029046">
    <property type="entry name" value="LolA/LolB/LppX"/>
</dbReference>
<dbReference type="InterPro" id="IPR004564">
    <property type="entry name" value="OM_lipoprot_carrier_LolA-like"/>
</dbReference>
<dbReference type="PANTHER" id="PTHR35869:SF1">
    <property type="entry name" value="OUTER-MEMBRANE LIPOPROTEIN CARRIER PROTEIN"/>
    <property type="match status" value="1"/>
</dbReference>
<dbReference type="SUPFAM" id="SSF89392">
    <property type="entry name" value="Prokaryotic lipoproteins and lipoprotein localization factors"/>
    <property type="match status" value="1"/>
</dbReference>
<dbReference type="Proteomes" id="UP001484239">
    <property type="component" value="Unassembled WGS sequence"/>
</dbReference>
<keyword evidence="1" id="KW-0732">Signal</keyword>
<evidence type="ECO:0000256" key="1">
    <source>
        <dbReference type="ARBA" id="ARBA00022729"/>
    </source>
</evidence>
<keyword evidence="2" id="KW-0449">Lipoprotein</keyword>
<dbReference type="Gene3D" id="2.50.20.10">
    <property type="entry name" value="Lipoprotein localisation LolA/LolB/LppX"/>
    <property type="match status" value="1"/>
</dbReference>
<sequence length="218" mass="23711">MTSLRFLFATTVLFGGTGGLAGQDSGMAVLEAASERYAALGGLCADFVQVLDNPILGDAKTTRGRLCQETPNLFRMDFSDPEGDEVVADGEWFWVYYRSLDESQVLRFPLDDSRGGMDFFREFLSEPASKYSVAAEGVEQMAGTTTHRLALTPLSPRGLVSARIWVDPSTDLIRRIEVTEDNGLTRTVTLSNLALDPSMGAAHFTFTVPPGVDVVSNE</sequence>
<reference evidence="2 3" key="1">
    <citation type="submission" date="2024-02" db="EMBL/GenBank/DDBJ databases">
        <title>A novel Gemmatimonadota bacterium.</title>
        <authorList>
            <person name="Du Z.-J."/>
            <person name="Ye Y.-Q."/>
        </authorList>
    </citation>
    <scope>NUCLEOTIDE SEQUENCE [LARGE SCALE GENOMIC DNA]</scope>
    <source>
        <strain evidence="2 3">DH-20</strain>
    </source>
</reference>
<dbReference type="EMBL" id="JBBHLI010000009">
    <property type="protein sequence ID" value="MEK9502159.1"/>
    <property type="molecule type" value="Genomic_DNA"/>
</dbReference>
<proteinExistence type="predicted"/>
<accession>A0ABU9EDH0</accession>
<protein>
    <submittedName>
        <fullName evidence="2">Outer membrane lipoprotein carrier protein LolA</fullName>
    </submittedName>
</protein>
<comment type="caution">
    <text evidence="2">The sequence shown here is derived from an EMBL/GenBank/DDBJ whole genome shotgun (WGS) entry which is preliminary data.</text>
</comment>
<dbReference type="Pfam" id="PF03548">
    <property type="entry name" value="LolA"/>
    <property type="match status" value="1"/>
</dbReference>
<dbReference type="RefSeq" id="WP_405285591.1">
    <property type="nucleotide sequence ID" value="NZ_CP144380.1"/>
</dbReference>
<gene>
    <name evidence="2" type="ORF">WI372_14295</name>
</gene>
<keyword evidence="3" id="KW-1185">Reference proteome</keyword>
<organism evidence="2 3">
    <name type="scientific">Gaopeijia maritima</name>
    <dbReference type="NCBI Taxonomy" id="3119007"/>
    <lineage>
        <taxon>Bacteria</taxon>
        <taxon>Pseudomonadati</taxon>
        <taxon>Gemmatimonadota</taxon>
        <taxon>Longimicrobiia</taxon>
        <taxon>Gaopeijiales</taxon>
        <taxon>Gaopeijiaceae</taxon>
        <taxon>Gaopeijia</taxon>
    </lineage>
</organism>
<dbReference type="CDD" id="cd16325">
    <property type="entry name" value="LolA"/>
    <property type="match status" value="1"/>
</dbReference>
<name>A0ABU9EDH0_9BACT</name>
<dbReference type="PANTHER" id="PTHR35869">
    <property type="entry name" value="OUTER-MEMBRANE LIPOPROTEIN CARRIER PROTEIN"/>
    <property type="match status" value="1"/>
</dbReference>
<evidence type="ECO:0000313" key="3">
    <source>
        <dbReference type="Proteomes" id="UP001484239"/>
    </source>
</evidence>